<comment type="caution">
    <text evidence="4">The sequence shown here is derived from an EMBL/GenBank/DDBJ whole genome shotgun (WGS) entry which is preliminary data.</text>
</comment>
<dbReference type="GO" id="GO:0019478">
    <property type="term" value="P:D-amino acid catabolic process"/>
    <property type="evidence" value="ECO:0007669"/>
    <property type="project" value="UniProtKB-UniRule"/>
</dbReference>
<gene>
    <name evidence="2" type="primary">dtd</name>
    <name evidence="4" type="ORF">DLM65_06905</name>
    <name evidence="3" type="ORF">JF886_03355</name>
</gene>
<dbReference type="EC" id="3.1.1.-" evidence="2"/>
<dbReference type="GO" id="GO:0051500">
    <property type="term" value="F:D-tyrosyl-tRNA(Tyr) deacylase activity"/>
    <property type="evidence" value="ECO:0007669"/>
    <property type="project" value="TreeGrafter"/>
</dbReference>
<keyword evidence="2 3" id="KW-0378">Hydrolase</keyword>
<dbReference type="HAMAP" id="MF_00518">
    <property type="entry name" value="Deacylase_Dtd"/>
    <property type="match status" value="1"/>
</dbReference>
<comment type="similarity">
    <text evidence="1 2">Belongs to the DTD family.</text>
</comment>
<comment type="catalytic activity">
    <reaction evidence="2">
        <text>glycyl-tRNA(Ala) + H2O = tRNA(Ala) + glycine + H(+)</text>
        <dbReference type="Rhea" id="RHEA:53744"/>
        <dbReference type="Rhea" id="RHEA-COMP:9657"/>
        <dbReference type="Rhea" id="RHEA-COMP:13640"/>
        <dbReference type="ChEBI" id="CHEBI:15377"/>
        <dbReference type="ChEBI" id="CHEBI:15378"/>
        <dbReference type="ChEBI" id="CHEBI:57305"/>
        <dbReference type="ChEBI" id="CHEBI:78442"/>
        <dbReference type="ChEBI" id="CHEBI:78522"/>
    </reaction>
</comment>
<dbReference type="PANTHER" id="PTHR10472:SF5">
    <property type="entry name" value="D-AMINOACYL-TRNA DEACYLASE 1"/>
    <property type="match status" value="1"/>
</dbReference>
<evidence type="ECO:0000313" key="6">
    <source>
        <dbReference type="Proteomes" id="UP000606991"/>
    </source>
</evidence>
<reference evidence="4 5" key="1">
    <citation type="journal article" date="2017" name="Nature">
        <title>Atmospheric trace gases support primary production in Antarctic desert surface soil.</title>
        <authorList>
            <person name="Ji M."/>
            <person name="Greening C."/>
            <person name="Vanwonterghem I."/>
            <person name="Carere C.R."/>
            <person name="Bay S.K."/>
            <person name="Steen J.A."/>
            <person name="Montgomery K."/>
            <person name="Lines T."/>
            <person name="Beardall J."/>
            <person name="van Dorst J."/>
            <person name="Snape I."/>
            <person name="Stott M.B."/>
            <person name="Hugenholtz P."/>
            <person name="Ferrari B.C."/>
        </authorList>
    </citation>
    <scope>NUCLEOTIDE SEQUENCE [LARGE SCALE GENOMIC DNA]</scope>
    <source>
        <strain evidence="4">RRmetagenome_bin12</strain>
    </source>
</reference>
<organism evidence="4 5">
    <name type="scientific">Candidatus Aeolococcus gillhamiae</name>
    <dbReference type="NCBI Taxonomy" id="3127015"/>
    <lineage>
        <taxon>Bacteria</taxon>
        <taxon>Bacillati</taxon>
        <taxon>Candidatus Dormiibacterota</taxon>
        <taxon>Candidatus Dormibacteria</taxon>
        <taxon>Candidatus Aeolococcales</taxon>
        <taxon>Candidatus Aeolococcaceae</taxon>
        <taxon>Candidatus Aeolococcus</taxon>
    </lineage>
</organism>
<protein>
    <recommendedName>
        <fullName evidence="2">D-aminoacyl-tRNA deacylase</fullName>
        <shortName evidence="2">DTD</shortName>
        <ecNumber evidence="2">3.1.1.96</ecNumber>
    </recommendedName>
    <alternativeName>
        <fullName evidence="2">Gly-tRNA(Ala) deacylase</fullName>
        <ecNumber evidence="2">3.1.1.-</ecNumber>
    </alternativeName>
</protein>
<comment type="function">
    <text evidence="2">An aminoacyl-tRNA editing enzyme that deacylates mischarged D-aminoacyl-tRNAs. Also deacylates mischarged glycyl-tRNA(Ala), protecting cells against glycine mischarging by AlaRS. Acts via tRNA-based rather than protein-based catalysis; rejects L-amino acids rather than detecting D-amino acids in the active site. By recycling D-aminoacyl-tRNA to D-amino acids and free tRNA molecules, this enzyme counteracts the toxicity associated with the formation of D-aminoacyl-tRNA entities in vivo and helps enforce protein L-homochirality.</text>
</comment>
<sequence length="155" mass="16211">MRAVVQRTARAAVRVEGSTVGHIGAGLLVLLSVGADDGDAVAVRLAGRVATLRIFPDDAGRMNRDLTQAAGAVLVVSQFTLHADTSRGHRPSFIHAGAAREAERLYGVFVAALRDLGLQVQTGQFGTHMEVELVNDGPVTLVLSSGEDAWKADAG</sequence>
<dbReference type="GO" id="GO:0106026">
    <property type="term" value="F:Gly-tRNA(Ala) deacylase activity"/>
    <property type="evidence" value="ECO:0007669"/>
    <property type="project" value="UniProtKB-UniRule"/>
</dbReference>
<name>A0A2W5Z6G7_9BACT</name>
<dbReference type="GO" id="GO:0000049">
    <property type="term" value="F:tRNA binding"/>
    <property type="evidence" value="ECO:0007669"/>
    <property type="project" value="UniProtKB-UniRule"/>
</dbReference>
<dbReference type="RefSeq" id="WP_337309612.1">
    <property type="nucleotide sequence ID" value="NZ_JAEKNS010000040.1"/>
</dbReference>
<dbReference type="Pfam" id="PF02580">
    <property type="entry name" value="Tyr_Deacylase"/>
    <property type="match status" value="1"/>
</dbReference>
<dbReference type="InterPro" id="IPR003732">
    <property type="entry name" value="Daa-tRNA_deacyls_DTD"/>
</dbReference>
<comment type="catalytic activity">
    <reaction evidence="2">
        <text>a D-aminoacyl-tRNA + H2O = a tRNA + a D-alpha-amino acid + H(+)</text>
        <dbReference type="Rhea" id="RHEA:13953"/>
        <dbReference type="Rhea" id="RHEA-COMP:10123"/>
        <dbReference type="Rhea" id="RHEA-COMP:10124"/>
        <dbReference type="ChEBI" id="CHEBI:15377"/>
        <dbReference type="ChEBI" id="CHEBI:15378"/>
        <dbReference type="ChEBI" id="CHEBI:59871"/>
        <dbReference type="ChEBI" id="CHEBI:78442"/>
        <dbReference type="ChEBI" id="CHEBI:79333"/>
        <dbReference type="EC" id="3.1.1.96"/>
    </reaction>
</comment>
<dbReference type="Proteomes" id="UP000606991">
    <property type="component" value="Unassembled WGS sequence"/>
</dbReference>
<dbReference type="SUPFAM" id="SSF69500">
    <property type="entry name" value="DTD-like"/>
    <property type="match status" value="1"/>
</dbReference>
<reference evidence="4" key="2">
    <citation type="submission" date="2018-05" db="EMBL/GenBank/DDBJ databases">
        <authorList>
            <person name="Ferrari B."/>
        </authorList>
    </citation>
    <scope>NUCLEOTIDE SEQUENCE</scope>
    <source>
        <strain evidence="4">RRmetagenome_bin12</strain>
    </source>
</reference>
<evidence type="ECO:0000313" key="4">
    <source>
        <dbReference type="EMBL" id="PZR80902.1"/>
    </source>
</evidence>
<evidence type="ECO:0000313" key="5">
    <source>
        <dbReference type="Proteomes" id="UP000248724"/>
    </source>
</evidence>
<evidence type="ECO:0000256" key="1">
    <source>
        <dbReference type="ARBA" id="ARBA00009673"/>
    </source>
</evidence>
<comment type="domain">
    <text evidence="2">A Gly-cisPro motif from one monomer fits into the active site of the other monomer to allow specific chiral rejection of L-amino acids.</text>
</comment>
<keyword evidence="2" id="KW-0694">RNA-binding</keyword>
<dbReference type="EMBL" id="QHBU01000130">
    <property type="protein sequence ID" value="PZR80902.1"/>
    <property type="molecule type" value="Genomic_DNA"/>
</dbReference>
<dbReference type="Proteomes" id="UP000248724">
    <property type="component" value="Unassembled WGS sequence"/>
</dbReference>
<keyword evidence="2" id="KW-0963">Cytoplasm</keyword>
<dbReference type="GO" id="GO:0043908">
    <property type="term" value="F:Ser(Gly)-tRNA(Ala) hydrolase activity"/>
    <property type="evidence" value="ECO:0007669"/>
    <property type="project" value="UniProtKB-UniRule"/>
</dbReference>
<dbReference type="AlphaFoldDB" id="A0A2W5Z6G7"/>
<evidence type="ECO:0000313" key="3">
    <source>
        <dbReference type="EMBL" id="MBJ7593890.1"/>
    </source>
</evidence>
<proteinExistence type="inferred from homology"/>
<accession>A0A934JVN2</accession>
<keyword evidence="2" id="KW-0820">tRNA-binding</keyword>
<dbReference type="EC" id="3.1.1.96" evidence="2"/>
<accession>A0A2W5Z6G7</accession>
<dbReference type="EMBL" id="JAEKNS010000040">
    <property type="protein sequence ID" value="MBJ7593890.1"/>
    <property type="molecule type" value="Genomic_DNA"/>
</dbReference>
<dbReference type="InterPro" id="IPR023509">
    <property type="entry name" value="DTD-like_sf"/>
</dbReference>
<dbReference type="FunFam" id="3.50.80.10:FF:000001">
    <property type="entry name" value="D-aminoacyl-tRNA deacylase"/>
    <property type="match status" value="1"/>
</dbReference>
<dbReference type="Gene3D" id="3.50.80.10">
    <property type="entry name" value="D-tyrosyl-tRNA(Tyr) deacylase"/>
    <property type="match status" value="1"/>
</dbReference>
<dbReference type="GO" id="GO:0005737">
    <property type="term" value="C:cytoplasm"/>
    <property type="evidence" value="ECO:0007669"/>
    <property type="project" value="UniProtKB-SubCell"/>
</dbReference>
<comment type="subunit">
    <text evidence="2">Homodimer.</text>
</comment>
<evidence type="ECO:0000256" key="2">
    <source>
        <dbReference type="HAMAP-Rule" id="MF_00518"/>
    </source>
</evidence>
<dbReference type="NCBIfam" id="TIGR00256">
    <property type="entry name" value="D-aminoacyl-tRNA deacylase"/>
    <property type="match status" value="1"/>
</dbReference>
<reference evidence="3 6" key="3">
    <citation type="submission" date="2020-10" db="EMBL/GenBank/DDBJ databases">
        <title>Ca. Dormibacterota MAGs.</title>
        <authorList>
            <person name="Montgomery K."/>
        </authorList>
    </citation>
    <scope>NUCLEOTIDE SEQUENCE [LARGE SCALE GENOMIC DNA]</scope>
    <source>
        <strain evidence="3">SC8812_S17_18</strain>
    </source>
</reference>
<feature type="short sequence motif" description="Gly-cisPro motif, important for rejection of L-amino acids" evidence="2">
    <location>
        <begin position="137"/>
        <end position="138"/>
    </location>
</feature>
<dbReference type="PANTHER" id="PTHR10472">
    <property type="entry name" value="D-TYROSYL-TRNA TYR DEACYLASE"/>
    <property type="match status" value="1"/>
</dbReference>
<comment type="subcellular location">
    <subcellularLocation>
        <location evidence="2">Cytoplasm</location>
    </subcellularLocation>
</comment>